<gene>
    <name evidence="2" type="ORF">RM479_20335</name>
</gene>
<keyword evidence="3" id="KW-1185">Reference proteome</keyword>
<dbReference type="RefSeq" id="WP_311513349.1">
    <property type="nucleotide sequence ID" value="NZ_JAVREP010000015.1"/>
</dbReference>
<dbReference type="EMBL" id="JAVREP010000015">
    <property type="protein sequence ID" value="MDT0330773.1"/>
    <property type="molecule type" value="Genomic_DNA"/>
</dbReference>
<feature type="transmembrane region" description="Helical" evidence="1">
    <location>
        <begin position="124"/>
        <end position="141"/>
    </location>
</feature>
<evidence type="ECO:0000256" key="1">
    <source>
        <dbReference type="SAM" id="Phobius"/>
    </source>
</evidence>
<feature type="transmembrane region" description="Helical" evidence="1">
    <location>
        <begin position="44"/>
        <end position="65"/>
    </location>
</feature>
<organism evidence="2 3">
    <name type="scientific">Nocardiopsis lambiniae</name>
    <dbReference type="NCBI Taxonomy" id="3075539"/>
    <lineage>
        <taxon>Bacteria</taxon>
        <taxon>Bacillati</taxon>
        <taxon>Actinomycetota</taxon>
        <taxon>Actinomycetes</taxon>
        <taxon>Streptosporangiales</taxon>
        <taxon>Nocardiopsidaceae</taxon>
        <taxon>Nocardiopsis</taxon>
    </lineage>
</organism>
<feature type="transmembrane region" description="Helical" evidence="1">
    <location>
        <begin position="153"/>
        <end position="171"/>
    </location>
</feature>
<evidence type="ECO:0000313" key="2">
    <source>
        <dbReference type="EMBL" id="MDT0330773.1"/>
    </source>
</evidence>
<keyword evidence="1" id="KW-1133">Transmembrane helix</keyword>
<reference evidence="3" key="1">
    <citation type="submission" date="2023-07" db="EMBL/GenBank/DDBJ databases">
        <title>30 novel species of actinomycetes from the DSMZ collection.</title>
        <authorList>
            <person name="Nouioui I."/>
        </authorList>
    </citation>
    <scope>NUCLEOTIDE SEQUENCE [LARGE SCALE GENOMIC DNA]</scope>
    <source>
        <strain evidence="3">DSM 44743</strain>
    </source>
</reference>
<accession>A0ABU2MDL2</accession>
<sequence length="280" mass="30155">MIHVLLFATGLAVALCLEARFIVHDRRVSREPVDGLVRLVLRAVPLPLSCTRLYLGLVVIVLVVWNVEPTAVLQGCAMITAYGVVGMPAVDKALRRLRTGRGPGGRPEPHPLPPRTLAHRKRRVVGVVLLAVVIALCGVTVDLTDGLTRGSGAVLVALAVVGSVVVQVLIVPRIRLAGTHLYLRGGRRTTIVPVELVAGVEPGRRSLTVRLADGTSVTSGSWGRTPGRNRWLADRVRDFVAATRPATEDLPPRGLDRERTIQGNLFMAWTGAGLLALHLW</sequence>
<name>A0ABU2MDL2_9ACTN</name>
<feature type="transmembrane region" description="Helical" evidence="1">
    <location>
        <begin position="6"/>
        <end position="23"/>
    </location>
</feature>
<keyword evidence="1" id="KW-0812">Transmembrane</keyword>
<proteinExistence type="predicted"/>
<evidence type="ECO:0008006" key="4">
    <source>
        <dbReference type="Google" id="ProtNLM"/>
    </source>
</evidence>
<feature type="transmembrane region" description="Helical" evidence="1">
    <location>
        <begin position="71"/>
        <end position="90"/>
    </location>
</feature>
<evidence type="ECO:0000313" key="3">
    <source>
        <dbReference type="Proteomes" id="UP001183390"/>
    </source>
</evidence>
<keyword evidence="1" id="KW-0472">Membrane</keyword>
<comment type="caution">
    <text evidence="2">The sequence shown here is derived from an EMBL/GenBank/DDBJ whole genome shotgun (WGS) entry which is preliminary data.</text>
</comment>
<protein>
    <recommendedName>
        <fullName evidence="4">PH domain-containing protein</fullName>
    </recommendedName>
</protein>
<dbReference type="Proteomes" id="UP001183390">
    <property type="component" value="Unassembled WGS sequence"/>
</dbReference>